<evidence type="ECO:0000313" key="2">
    <source>
        <dbReference type="Proteomes" id="UP000482800"/>
    </source>
</evidence>
<accession>A0A6V8KR81</accession>
<reference evidence="1 2" key="2">
    <citation type="submission" date="2020-03" db="EMBL/GenBank/DDBJ databases">
        <authorList>
            <person name="Ichikawa N."/>
            <person name="Kimura A."/>
            <person name="Kitahashi Y."/>
            <person name="Uohara A."/>
        </authorList>
    </citation>
    <scope>NUCLEOTIDE SEQUENCE [LARGE SCALE GENOMIC DNA]</scope>
    <source>
        <strain evidence="1 2">NBRC 108639</strain>
    </source>
</reference>
<keyword evidence="2" id="KW-1185">Reference proteome</keyword>
<protein>
    <submittedName>
        <fullName evidence="1">Uncharacterized protein</fullName>
    </submittedName>
</protein>
<reference evidence="1 2" key="1">
    <citation type="submission" date="2020-03" db="EMBL/GenBank/DDBJ databases">
        <title>Whole genome shotgun sequence of Phytohabitans houttuyneae NBRC 108639.</title>
        <authorList>
            <person name="Komaki H."/>
            <person name="Tamura T."/>
        </authorList>
    </citation>
    <scope>NUCLEOTIDE SEQUENCE [LARGE SCALE GENOMIC DNA]</scope>
    <source>
        <strain evidence="1 2">NBRC 108639</strain>
    </source>
</reference>
<name>A0A6V8KR81_9ACTN</name>
<sequence length="78" mass="8726">MASKPLLQARVTTSTEHAEASLDTLTHLARRLLGDDVTCRTQTRHADRAGYVRVYLTVTREEERLCHESQGSARTADT</sequence>
<proteinExistence type="predicted"/>
<dbReference type="Proteomes" id="UP000482800">
    <property type="component" value="Unassembled WGS sequence"/>
</dbReference>
<gene>
    <name evidence="1" type="ORF">Phou_093080</name>
</gene>
<dbReference type="EMBL" id="BLPF01000004">
    <property type="protein sequence ID" value="GFJ85128.1"/>
    <property type="molecule type" value="Genomic_DNA"/>
</dbReference>
<dbReference type="AlphaFoldDB" id="A0A6V8KR81"/>
<organism evidence="1 2">
    <name type="scientific">Phytohabitans houttuyneae</name>
    <dbReference type="NCBI Taxonomy" id="1076126"/>
    <lineage>
        <taxon>Bacteria</taxon>
        <taxon>Bacillati</taxon>
        <taxon>Actinomycetota</taxon>
        <taxon>Actinomycetes</taxon>
        <taxon>Micromonosporales</taxon>
        <taxon>Micromonosporaceae</taxon>
    </lineage>
</organism>
<comment type="caution">
    <text evidence="1">The sequence shown here is derived from an EMBL/GenBank/DDBJ whole genome shotgun (WGS) entry which is preliminary data.</text>
</comment>
<evidence type="ECO:0000313" key="1">
    <source>
        <dbReference type="EMBL" id="GFJ85128.1"/>
    </source>
</evidence>